<reference evidence="2 3" key="1">
    <citation type="submission" date="2016-12" db="EMBL/GenBank/DDBJ databases">
        <title>The draft genome sequence of Actinophytocola xinjiangensis.</title>
        <authorList>
            <person name="Wang W."/>
            <person name="Yuan L."/>
        </authorList>
    </citation>
    <scope>NUCLEOTIDE SEQUENCE [LARGE SCALE GENOMIC DNA]</scope>
    <source>
        <strain evidence="2 3">CGMCC 4.4663</strain>
    </source>
</reference>
<keyword evidence="1" id="KW-0812">Transmembrane</keyword>
<evidence type="ECO:0000313" key="2">
    <source>
        <dbReference type="EMBL" id="OLF06172.1"/>
    </source>
</evidence>
<feature type="transmembrane region" description="Helical" evidence="1">
    <location>
        <begin position="69"/>
        <end position="91"/>
    </location>
</feature>
<feature type="transmembrane region" description="Helical" evidence="1">
    <location>
        <begin position="6"/>
        <end position="31"/>
    </location>
</feature>
<proteinExistence type="predicted"/>
<dbReference type="Proteomes" id="UP000185696">
    <property type="component" value="Unassembled WGS sequence"/>
</dbReference>
<comment type="caution">
    <text evidence="2">The sequence shown here is derived from an EMBL/GenBank/DDBJ whole genome shotgun (WGS) entry which is preliminary data.</text>
</comment>
<evidence type="ECO:0000256" key="1">
    <source>
        <dbReference type="SAM" id="Phobius"/>
    </source>
</evidence>
<organism evidence="2 3">
    <name type="scientific">Actinophytocola xinjiangensis</name>
    <dbReference type="NCBI Taxonomy" id="485602"/>
    <lineage>
        <taxon>Bacteria</taxon>
        <taxon>Bacillati</taxon>
        <taxon>Actinomycetota</taxon>
        <taxon>Actinomycetes</taxon>
        <taxon>Pseudonocardiales</taxon>
        <taxon>Pseudonocardiaceae</taxon>
    </lineage>
</organism>
<keyword evidence="3" id="KW-1185">Reference proteome</keyword>
<evidence type="ECO:0000313" key="3">
    <source>
        <dbReference type="Proteomes" id="UP000185696"/>
    </source>
</evidence>
<dbReference type="RefSeq" id="WP_075136981.1">
    <property type="nucleotide sequence ID" value="NZ_MSIF01000023.1"/>
</dbReference>
<sequence length="223" mass="24765">MYLLNGVDIAFGIVVQSLSLLLALFVLDVLYRRFVREADTPRWLRWSLLALSAAMVLIGPLYLLGLLGWTGLSGAWVAVVMLTGSCGLLRIGPDLELTPPDAGRVLAVGIGMVVLVALFWMGDRYARGTGEHAANLVAAHPEQRPTVTVFSERYLDLPGSRTQLRQYVGPDKKPHYRYTGALLLTYDEGTWFLLTGHYSPRHRMSVSLLRNTDDIRVEVANLK</sequence>
<dbReference type="EMBL" id="MSIF01000023">
    <property type="protein sequence ID" value="OLF06172.1"/>
    <property type="molecule type" value="Genomic_DNA"/>
</dbReference>
<keyword evidence="1" id="KW-0472">Membrane</keyword>
<feature type="transmembrane region" description="Helical" evidence="1">
    <location>
        <begin position="43"/>
        <end position="63"/>
    </location>
</feature>
<dbReference type="AlphaFoldDB" id="A0A7Z0WFN5"/>
<name>A0A7Z0WFN5_9PSEU</name>
<protein>
    <submittedName>
        <fullName evidence="2">Uncharacterized protein</fullName>
    </submittedName>
</protein>
<accession>A0A7Z0WFN5</accession>
<feature type="transmembrane region" description="Helical" evidence="1">
    <location>
        <begin position="103"/>
        <end position="122"/>
    </location>
</feature>
<dbReference type="OrthoDB" id="4350047at2"/>
<gene>
    <name evidence="2" type="ORF">BLA60_33100</name>
</gene>
<keyword evidence="1" id="KW-1133">Transmembrane helix</keyword>